<evidence type="ECO:0000256" key="2">
    <source>
        <dbReference type="ARBA" id="ARBA00022559"/>
    </source>
</evidence>
<accession>A0ABR0SGL5</accession>
<gene>
    <name evidence="10" type="ORF">PT974_09610</name>
</gene>
<reference evidence="10 11" key="1">
    <citation type="submission" date="2024-01" db="EMBL/GenBank/DDBJ databases">
        <title>Complete genome of Cladobotryum mycophilum ATHUM6906.</title>
        <authorList>
            <person name="Christinaki A.C."/>
            <person name="Myridakis A.I."/>
            <person name="Kouvelis V.N."/>
        </authorList>
    </citation>
    <scope>NUCLEOTIDE SEQUENCE [LARGE SCALE GENOMIC DNA]</scope>
    <source>
        <strain evidence="10 11">ATHUM6906</strain>
    </source>
</reference>
<organism evidence="10 11">
    <name type="scientific">Cladobotryum mycophilum</name>
    <dbReference type="NCBI Taxonomy" id="491253"/>
    <lineage>
        <taxon>Eukaryota</taxon>
        <taxon>Fungi</taxon>
        <taxon>Dikarya</taxon>
        <taxon>Ascomycota</taxon>
        <taxon>Pezizomycotina</taxon>
        <taxon>Sordariomycetes</taxon>
        <taxon>Hypocreomycetidae</taxon>
        <taxon>Hypocreales</taxon>
        <taxon>Hypocreaceae</taxon>
        <taxon>Cladobotryum</taxon>
    </lineage>
</organism>
<dbReference type="PANTHER" id="PTHR33577">
    <property type="entry name" value="STERIGMATOCYSTIN BIOSYNTHESIS PEROXIDASE STCC-RELATED"/>
    <property type="match status" value="1"/>
</dbReference>
<proteinExistence type="inferred from homology"/>
<sequence>MLSKLLLLPLIALAAAASPSESIRPWKPAGPGDSRGPCPMLNTLANHGYLPHNGRNLTSQLFAKAVVEALNVDDGYGTLPAEMFIMKWGKKSFDLEDLNTPHLMQHIASLSRDDVTANDKHIKPATGRISALLDDSTTPYLTAKSIAKSRSRVEALSSPNKLTHTEELLAYVESGLVLLIMSDHTVPSGITLPRGGSWSAPKEWVRTWLSEERLPVEQGWKRSERLLEGLDLLPVMKAIYDQKQAQSGKPSFWRTWLASAFASTKEL</sequence>
<keyword evidence="11" id="KW-1185">Reference proteome</keyword>
<evidence type="ECO:0000313" key="10">
    <source>
        <dbReference type="EMBL" id="KAK5991329.1"/>
    </source>
</evidence>
<comment type="cofactor">
    <cofactor evidence="1">
        <name>heme b</name>
        <dbReference type="ChEBI" id="CHEBI:60344"/>
    </cofactor>
</comment>
<evidence type="ECO:0000256" key="1">
    <source>
        <dbReference type="ARBA" id="ARBA00001970"/>
    </source>
</evidence>
<keyword evidence="2" id="KW-0575">Peroxidase</keyword>
<keyword evidence="3" id="KW-0349">Heme</keyword>
<dbReference type="InterPro" id="IPR036851">
    <property type="entry name" value="Chloroperoxidase-like_sf"/>
</dbReference>
<dbReference type="PANTHER" id="PTHR33577:SF9">
    <property type="entry name" value="PEROXIDASE STCC"/>
    <property type="match status" value="1"/>
</dbReference>
<keyword evidence="5" id="KW-0560">Oxidoreductase</keyword>
<comment type="similarity">
    <text evidence="7">Belongs to the chloroperoxidase family.</text>
</comment>
<protein>
    <submittedName>
        <fullName evidence="10">Peroxidase stcC-like protein</fullName>
    </submittedName>
</protein>
<feature type="signal peptide" evidence="8">
    <location>
        <begin position="1"/>
        <end position="16"/>
    </location>
</feature>
<dbReference type="SUPFAM" id="SSF47571">
    <property type="entry name" value="Cloroperoxidase"/>
    <property type="match status" value="1"/>
</dbReference>
<dbReference type="Pfam" id="PF01328">
    <property type="entry name" value="Peroxidase_2"/>
    <property type="match status" value="1"/>
</dbReference>
<dbReference type="InterPro" id="IPR000028">
    <property type="entry name" value="Chloroperoxidase"/>
</dbReference>
<name>A0ABR0SGL5_9HYPO</name>
<evidence type="ECO:0000256" key="3">
    <source>
        <dbReference type="ARBA" id="ARBA00022617"/>
    </source>
</evidence>
<comment type="caution">
    <text evidence="10">The sequence shown here is derived from an EMBL/GenBank/DDBJ whole genome shotgun (WGS) entry which is preliminary data.</text>
</comment>
<keyword evidence="6" id="KW-0408">Iron</keyword>
<evidence type="ECO:0000313" key="11">
    <source>
        <dbReference type="Proteomes" id="UP001338125"/>
    </source>
</evidence>
<evidence type="ECO:0000256" key="4">
    <source>
        <dbReference type="ARBA" id="ARBA00022723"/>
    </source>
</evidence>
<evidence type="ECO:0000256" key="6">
    <source>
        <dbReference type="ARBA" id="ARBA00023004"/>
    </source>
</evidence>
<dbReference type="Gene3D" id="1.10.489.10">
    <property type="entry name" value="Chloroperoxidase-like"/>
    <property type="match status" value="1"/>
</dbReference>
<keyword evidence="4" id="KW-0479">Metal-binding</keyword>
<feature type="domain" description="Heme haloperoxidase family profile" evidence="9">
    <location>
        <begin position="22"/>
        <end position="237"/>
    </location>
</feature>
<evidence type="ECO:0000256" key="5">
    <source>
        <dbReference type="ARBA" id="ARBA00023002"/>
    </source>
</evidence>
<feature type="chain" id="PRO_5047521308" evidence="8">
    <location>
        <begin position="17"/>
        <end position="267"/>
    </location>
</feature>
<dbReference type="PROSITE" id="PS51405">
    <property type="entry name" value="HEME_HALOPEROXIDASE"/>
    <property type="match status" value="1"/>
</dbReference>
<evidence type="ECO:0000256" key="7">
    <source>
        <dbReference type="ARBA" id="ARBA00025795"/>
    </source>
</evidence>
<evidence type="ECO:0000256" key="8">
    <source>
        <dbReference type="SAM" id="SignalP"/>
    </source>
</evidence>
<evidence type="ECO:0000259" key="9">
    <source>
        <dbReference type="PROSITE" id="PS51405"/>
    </source>
</evidence>
<dbReference type="Proteomes" id="UP001338125">
    <property type="component" value="Unassembled WGS sequence"/>
</dbReference>
<keyword evidence="8" id="KW-0732">Signal</keyword>
<dbReference type="EMBL" id="JAVFKD010000014">
    <property type="protein sequence ID" value="KAK5991329.1"/>
    <property type="molecule type" value="Genomic_DNA"/>
</dbReference>